<keyword evidence="3" id="KW-1185">Reference proteome</keyword>
<dbReference type="Proteomes" id="UP000664771">
    <property type="component" value="Unassembled WGS sequence"/>
</dbReference>
<gene>
    <name evidence="2" type="ORF">J2D73_16805</name>
</gene>
<dbReference type="PROSITE" id="PS51688">
    <property type="entry name" value="ICA"/>
    <property type="match status" value="1"/>
</dbReference>
<dbReference type="EMBL" id="JAFVMF010000022">
    <property type="protein sequence ID" value="MBO1361447.1"/>
    <property type="molecule type" value="Genomic_DNA"/>
</dbReference>
<accession>A0ABS3LZV0</accession>
<evidence type="ECO:0000313" key="3">
    <source>
        <dbReference type="Proteomes" id="UP000664771"/>
    </source>
</evidence>
<evidence type="ECO:0000313" key="2">
    <source>
        <dbReference type="EMBL" id="MBO1361447.1"/>
    </source>
</evidence>
<dbReference type="InterPro" id="IPR030392">
    <property type="entry name" value="S74_ICA"/>
</dbReference>
<sequence length="315" mass="31885">MSVANGNPVFVTVGGDVSAATVTASGGDTSQTLATLAATVASNTTAATTATINAAAAVTTANEATTSVANSLAKYIPLTSINAASGVLGLDSGKGVTIPTSPATSNAYLTIGDSSTTQPYLQFQIGSASSQAAIFGWNSSSSPYLAVTAAAFHPQTSGACTLGTASNPWGTIYSTTSTISTSDVNAKVNIKLLSDPAGHGAAVGAAAPDDEAQKLLRVGRNIPVSVWTFSDGKRRHIGSLAQAVQKAFEAEGMNAADYGMWCEDAVTEIGTDENGKTVERAVLNEDGSQKMKQGLRYDAVHALCIAALRADIASK</sequence>
<proteinExistence type="predicted"/>
<organism evidence="2 3">
    <name type="scientific">Acetobacter sacchari</name>
    <dbReference type="NCBI Taxonomy" id="2661687"/>
    <lineage>
        <taxon>Bacteria</taxon>
        <taxon>Pseudomonadati</taxon>
        <taxon>Pseudomonadota</taxon>
        <taxon>Alphaproteobacteria</taxon>
        <taxon>Acetobacterales</taxon>
        <taxon>Acetobacteraceae</taxon>
        <taxon>Acetobacter</taxon>
    </lineage>
</organism>
<evidence type="ECO:0000259" key="1">
    <source>
        <dbReference type="PROSITE" id="PS51688"/>
    </source>
</evidence>
<name>A0ABS3LZV0_9PROT</name>
<dbReference type="Gene3D" id="1.10.10.10">
    <property type="entry name" value="Winged helix-like DNA-binding domain superfamily/Winged helix DNA-binding domain"/>
    <property type="match status" value="1"/>
</dbReference>
<dbReference type="InterPro" id="IPR036388">
    <property type="entry name" value="WH-like_DNA-bd_sf"/>
</dbReference>
<reference evidence="2 3" key="1">
    <citation type="submission" date="2021-03" db="EMBL/GenBank/DDBJ databases">
        <title>The complete genome sequence of Acetobacter sacchari TBRC 11175.</title>
        <authorList>
            <person name="Charoenyingcharoen P."/>
            <person name="Yukphan P."/>
        </authorList>
    </citation>
    <scope>NUCLEOTIDE SEQUENCE [LARGE SCALE GENOMIC DNA]</scope>
    <source>
        <strain evidence="2 3">TBRC 11175</strain>
    </source>
</reference>
<feature type="domain" description="Peptidase S74" evidence="1">
    <location>
        <begin position="182"/>
        <end position="315"/>
    </location>
</feature>
<dbReference type="RefSeq" id="WP_207883195.1">
    <property type="nucleotide sequence ID" value="NZ_JAFVMF010000022.1"/>
</dbReference>
<comment type="caution">
    <text evidence="2">The sequence shown here is derived from an EMBL/GenBank/DDBJ whole genome shotgun (WGS) entry which is preliminary data.</text>
</comment>
<protein>
    <recommendedName>
        <fullName evidence="1">Peptidase S74 domain-containing protein</fullName>
    </recommendedName>
</protein>